<dbReference type="SUPFAM" id="SSF49493">
    <property type="entry name" value="HSP40/DnaJ peptide-binding domain"/>
    <property type="match status" value="2"/>
</dbReference>
<dbReference type="Proteomes" id="UP000005317">
    <property type="component" value="Unassembled WGS sequence"/>
</dbReference>
<dbReference type="InterPro" id="IPR001623">
    <property type="entry name" value="DnaJ_domain"/>
</dbReference>
<dbReference type="OrthoDB" id="9779889at2"/>
<dbReference type="RefSeq" id="WP_002709579.1">
    <property type="nucleotide sequence ID" value="NZ_JH651384.1"/>
</dbReference>
<keyword evidence="5" id="KW-1185">Reference proteome</keyword>
<dbReference type="SMART" id="SM00271">
    <property type="entry name" value="DnaJ"/>
    <property type="match status" value="1"/>
</dbReference>
<keyword evidence="1" id="KW-0143">Chaperone</keyword>
<dbReference type="PRINTS" id="PR00625">
    <property type="entry name" value="JDOMAIN"/>
</dbReference>
<dbReference type="Gene3D" id="2.60.260.20">
    <property type="entry name" value="Urease metallochaperone UreE, N-terminal domain"/>
    <property type="match status" value="2"/>
</dbReference>
<evidence type="ECO:0000256" key="2">
    <source>
        <dbReference type="SAM" id="MobiDB-lite"/>
    </source>
</evidence>
<evidence type="ECO:0000313" key="4">
    <source>
        <dbReference type="EMBL" id="EIJ35679.1"/>
    </source>
</evidence>
<accession>A0A656HK77</accession>
<dbReference type="GO" id="GO:0005737">
    <property type="term" value="C:cytoplasm"/>
    <property type="evidence" value="ECO:0007669"/>
    <property type="project" value="TreeGrafter"/>
</dbReference>
<dbReference type="PANTHER" id="PTHR43096:SF52">
    <property type="entry name" value="DNAJ HOMOLOG 1, MITOCHONDRIAL-RELATED"/>
    <property type="match status" value="1"/>
</dbReference>
<keyword evidence="4" id="KW-0346">Stress response</keyword>
<dbReference type="InterPro" id="IPR036869">
    <property type="entry name" value="J_dom_sf"/>
</dbReference>
<evidence type="ECO:0000256" key="1">
    <source>
        <dbReference type="ARBA" id="ARBA00023186"/>
    </source>
</evidence>
<dbReference type="InterPro" id="IPR008971">
    <property type="entry name" value="HSP40/DnaJ_pept-bd"/>
</dbReference>
<dbReference type="Pfam" id="PF01556">
    <property type="entry name" value="DnaJ_C"/>
    <property type="match status" value="1"/>
</dbReference>
<reference evidence="5" key="1">
    <citation type="journal article" date="2011" name="Stand. Genomic Sci.">
        <title>Genome sequence of the filamentous, gliding Thiothrix nivea neotype strain (JP2(T)).</title>
        <authorList>
            <person name="Lapidus A."/>
            <person name="Nolan M."/>
            <person name="Lucas S."/>
            <person name="Glavina Del Rio T."/>
            <person name="Tice H."/>
            <person name="Cheng J.F."/>
            <person name="Tapia R."/>
            <person name="Han C."/>
            <person name="Goodwin L."/>
            <person name="Pitluck S."/>
            <person name="Liolios K."/>
            <person name="Pagani I."/>
            <person name="Ivanova N."/>
            <person name="Huntemann M."/>
            <person name="Mavromatis K."/>
            <person name="Mikhailova N."/>
            <person name="Pati A."/>
            <person name="Chen A."/>
            <person name="Palaniappan K."/>
            <person name="Land M."/>
            <person name="Brambilla E.M."/>
            <person name="Rohde M."/>
            <person name="Abt B."/>
            <person name="Verbarg S."/>
            <person name="Goker M."/>
            <person name="Bristow J."/>
            <person name="Eisen J.A."/>
            <person name="Markowitz V."/>
            <person name="Hugenholtz P."/>
            <person name="Kyrpides N.C."/>
            <person name="Klenk H.P."/>
            <person name="Woyke T."/>
        </authorList>
    </citation>
    <scope>NUCLEOTIDE SEQUENCE [LARGE SCALE GENOMIC DNA]</scope>
    <source>
        <strain evidence="5">ATCC 35100 / DSM 5205 / JP2</strain>
    </source>
</reference>
<evidence type="ECO:0000313" key="5">
    <source>
        <dbReference type="Proteomes" id="UP000005317"/>
    </source>
</evidence>
<evidence type="ECO:0000259" key="3">
    <source>
        <dbReference type="PROSITE" id="PS50076"/>
    </source>
</evidence>
<dbReference type="CDD" id="cd06257">
    <property type="entry name" value="DnaJ"/>
    <property type="match status" value="1"/>
</dbReference>
<dbReference type="Gene3D" id="1.10.287.110">
    <property type="entry name" value="DnaJ domain"/>
    <property type="match status" value="1"/>
</dbReference>
<sequence>MEYKDYYKILGVERTADQESIKKAFRRMAAKYHPDRNKEKGAEDRFKEVNEANEVLSDPEKRARYDQLGSKWRAGDNFKPPPNWGNTGNSPQFDASFFEDIARRGFGNQSSSSGFSDFFEGLFGSSFRRGQPPPPPGGNIHAPGQTATIQLDLEDIYRGANKTIRLPSGSSMQIHIPAGVHGDKKIRIPGKGPNGSDFFLKVKLKEHPLYRLENNDILMDLPITPWEAALGETITVPTLAGKISLKIPVGSQSGKKMRLKGRGLPSGREPGDLYIVLHVNTPPADTAEQKEYYARMKTLFDWNPRQHIT</sequence>
<organism evidence="4 5">
    <name type="scientific">Thiothrix nivea (strain ATCC 35100 / DSM 5205 / JP2)</name>
    <dbReference type="NCBI Taxonomy" id="870187"/>
    <lineage>
        <taxon>Bacteria</taxon>
        <taxon>Pseudomonadati</taxon>
        <taxon>Pseudomonadota</taxon>
        <taxon>Gammaproteobacteria</taxon>
        <taxon>Thiotrichales</taxon>
        <taxon>Thiotrichaceae</taxon>
        <taxon>Thiothrix</taxon>
    </lineage>
</organism>
<dbReference type="Pfam" id="PF00226">
    <property type="entry name" value="DnaJ"/>
    <property type="match status" value="1"/>
</dbReference>
<dbReference type="GO" id="GO:0051082">
    <property type="term" value="F:unfolded protein binding"/>
    <property type="evidence" value="ECO:0007669"/>
    <property type="project" value="InterPro"/>
</dbReference>
<dbReference type="GO" id="GO:0042026">
    <property type="term" value="P:protein refolding"/>
    <property type="evidence" value="ECO:0007669"/>
    <property type="project" value="TreeGrafter"/>
</dbReference>
<dbReference type="PROSITE" id="PS50076">
    <property type="entry name" value="DNAJ_2"/>
    <property type="match status" value="1"/>
</dbReference>
<dbReference type="InterPro" id="IPR002939">
    <property type="entry name" value="DnaJ_C"/>
</dbReference>
<dbReference type="CDD" id="cd10747">
    <property type="entry name" value="DnaJ_C"/>
    <property type="match status" value="1"/>
</dbReference>
<dbReference type="PROSITE" id="PS00636">
    <property type="entry name" value="DNAJ_1"/>
    <property type="match status" value="1"/>
</dbReference>
<dbReference type="FunFam" id="2.60.260.20:FF:000013">
    <property type="entry name" value="DnaJ subfamily B member 11"/>
    <property type="match status" value="1"/>
</dbReference>
<dbReference type="AlphaFoldDB" id="A0A656HK77"/>
<feature type="region of interest" description="Disordered" evidence="2">
    <location>
        <begin position="32"/>
        <end position="63"/>
    </location>
</feature>
<name>A0A656HK77_THINJ</name>
<dbReference type="InterPro" id="IPR018253">
    <property type="entry name" value="DnaJ_domain_CS"/>
</dbReference>
<dbReference type="EMBL" id="JH651384">
    <property type="protein sequence ID" value="EIJ35679.1"/>
    <property type="molecule type" value="Genomic_DNA"/>
</dbReference>
<feature type="domain" description="J" evidence="3">
    <location>
        <begin position="5"/>
        <end position="69"/>
    </location>
</feature>
<dbReference type="PANTHER" id="PTHR43096">
    <property type="entry name" value="DNAJ HOMOLOG 1, MITOCHONDRIAL-RELATED"/>
    <property type="match status" value="1"/>
</dbReference>
<feature type="compositionally biased region" description="Basic and acidic residues" evidence="2">
    <location>
        <begin position="32"/>
        <end position="50"/>
    </location>
</feature>
<protein>
    <submittedName>
        <fullName evidence="4">Heat shock protein DnaJ domain protein</fullName>
    </submittedName>
</protein>
<gene>
    <name evidence="4" type="ORF">Thini_3156</name>
</gene>
<dbReference type="SUPFAM" id="SSF46565">
    <property type="entry name" value="Chaperone J-domain"/>
    <property type="match status" value="1"/>
</dbReference>
<proteinExistence type="predicted"/>